<dbReference type="InterPro" id="IPR030378">
    <property type="entry name" value="G_CP_dom"/>
</dbReference>
<keyword evidence="7" id="KW-0694">RNA-binding</keyword>
<evidence type="ECO:0000256" key="5">
    <source>
        <dbReference type="ARBA" id="ARBA00022741"/>
    </source>
</evidence>
<feature type="binding site" evidence="12">
    <location>
        <begin position="130"/>
        <end position="135"/>
    </location>
    <ligand>
        <name>GTP</name>
        <dbReference type="ChEBI" id="CHEBI:37565"/>
    </ligand>
</feature>
<evidence type="ECO:0000256" key="3">
    <source>
        <dbReference type="ARBA" id="ARBA00022490"/>
    </source>
</evidence>
<dbReference type="RefSeq" id="WP_110250428.1">
    <property type="nucleotide sequence ID" value="NZ_QJJR01000002.1"/>
</dbReference>
<evidence type="ECO:0000256" key="7">
    <source>
        <dbReference type="ARBA" id="ARBA00022884"/>
    </source>
</evidence>
<dbReference type="EMBL" id="QJJR01000002">
    <property type="protein sequence ID" value="PXW92547.1"/>
    <property type="molecule type" value="Genomic_DNA"/>
</dbReference>
<dbReference type="InterPro" id="IPR019991">
    <property type="entry name" value="GTP-bd_ribosome_bgen"/>
</dbReference>
<evidence type="ECO:0000313" key="15">
    <source>
        <dbReference type="Proteomes" id="UP000247922"/>
    </source>
</evidence>
<dbReference type="PANTHER" id="PTHR45782:SF4">
    <property type="entry name" value="MITOCHONDRIAL RIBOSOME-ASSOCIATED GTPASE 1"/>
    <property type="match status" value="1"/>
</dbReference>
<evidence type="ECO:0000256" key="11">
    <source>
        <dbReference type="PIRNR" id="PIRNR006230"/>
    </source>
</evidence>
<name>A0A2V3WGI0_9BACI</name>
<accession>A0A2V3WGI0</accession>
<gene>
    <name evidence="14" type="ORF">DES38_102128</name>
</gene>
<dbReference type="Gene3D" id="1.10.1580.10">
    <property type="match status" value="1"/>
</dbReference>
<dbReference type="FunFam" id="1.10.1580.10:FF:000003">
    <property type="entry name" value="Ribosome biogenesis GTPase A"/>
    <property type="match status" value="1"/>
</dbReference>
<sequence>MAIQWFPGHMAKARREVQEKLKLVDFVIELVDARAPLASENPMLHQILNQKPKMKVLMKKDLADPKQTQAWIDYYQTKGIKAIAVNVERREDIKAVVDLAKEMAHEKLERMRKKGIRPRPSRAMIIGIPNVGKSTLINRLAKKKIAKTGDRPGITTSQQWIKVKKDFELLDTPGILWPKFEDEIIGYRLAAIGTIKDQILSIQDIVVYLLRYLQARYLHLLVERYQIDARDYEVVELFEHIGALRGALQPGGDVDYTKTAELIIRDFRSGKLGLITLETPEDHRVIEDA</sequence>
<dbReference type="GO" id="GO:0042254">
    <property type="term" value="P:ribosome biogenesis"/>
    <property type="evidence" value="ECO:0007669"/>
    <property type="project" value="UniProtKB-KW"/>
</dbReference>
<comment type="function">
    <text evidence="9">Essential protein that is required for a late step of 50S ribosomal subunit assembly. Has GTPase activity that is stimulated by interaction with the immature 50S ribosome subunit. Binds to the 23S rRNA. Required for the association of ribosomal proteins rplP and rpmA with the large subunit.</text>
</comment>
<evidence type="ECO:0000256" key="9">
    <source>
        <dbReference type="ARBA" id="ARBA00025021"/>
    </source>
</evidence>
<organism evidence="14 15">
    <name type="scientific">Streptohalobacillus salinus</name>
    <dbReference type="NCBI Taxonomy" id="621096"/>
    <lineage>
        <taxon>Bacteria</taxon>
        <taxon>Bacillati</taxon>
        <taxon>Bacillota</taxon>
        <taxon>Bacilli</taxon>
        <taxon>Bacillales</taxon>
        <taxon>Bacillaceae</taxon>
        <taxon>Streptohalobacillus</taxon>
    </lineage>
</organism>
<reference evidence="14 15" key="1">
    <citation type="submission" date="2018-05" db="EMBL/GenBank/DDBJ databases">
        <title>Genomic Encyclopedia of Type Strains, Phase IV (KMG-IV): sequencing the most valuable type-strain genomes for metagenomic binning, comparative biology and taxonomic classification.</title>
        <authorList>
            <person name="Goeker M."/>
        </authorList>
    </citation>
    <scope>NUCLEOTIDE SEQUENCE [LARGE SCALE GENOMIC DNA]</scope>
    <source>
        <strain evidence="14 15">DSM 22440</strain>
    </source>
</reference>
<feature type="domain" description="CP-type G" evidence="13">
    <location>
        <begin position="14"/>
        <end position="178"/>
    </location>
</feature>
<comment type="caution">
    <text evidence="14">The sequence shown here is derived from an EMBL/GenBank/DDBJ whole genome shotgun (WGS) entry which is preliminary data.</text>
</comment>
<comment type="similarity">
    <text evidence="11">Belongs to the TRAFAC class YlqF/YawG GTPase family. MTG1 subfamily.</text>
</comment>
<dbReference type="InterPro" id="IPR027417">
    <property type="entry name" value="P-loop_NTPase"/>
</dbReference>
<dbReference type="OrthoDB" id="9779790at2"/>
<evidence type="ECO:0000256" key="4">
    <source>
        <dbReference type="ARBA" id="ARBA00022517"/>
    </source>
</evidence>
<dbReference type="GO" id="GO:0003924">
    <property type="term" value="F:GTPase activity"/>
    <property type="evidence" value="ECO:0007669"/>
    <property type="project" value="TreeGrafter"/>
</dbReference>
<evidence type="ECO:0000256" key="12">
    <source>
        <dbReference type="PIRSR" id="PIRSR006230-1"/>
    </source>
</evidence>
<keyword evidence="3 11" id="KW-0963">Cytoplasm</keyword>
<feature type="binding site" evidence="12">
    <location>
        <position position="174"/>
    </location>
    <ligand>
        <name>GTP</name>
        <dbReference type="ChEBI" id="CHEBI:37565"/>
    </ligand>
</feature>
<comment type="function">
    <text evidence="11">Required for a late step of 50S ribosomal subunit assembly. Has GTPase activity.</text>
</comment>
<keyword evidence="15" id="KW-1185">Reference proteome</keyword>
<keyword evidence="8 11" id="KW-0342">GTP-binding</keyword>
<dbReference type="PANTHER" id="PTHR45782">
    <property type="entry name" value="MITOCHONDRIAL RIBOSOME-ASSOCIATED GTPASE 1"/>
    <property type="match status" value="1"/>
</dbReference>
<comment type="subunit">
    <text evidence="10">Interacts with ctc. Interacts with the immature 50S ribosome subunit. 2 molecules of rbgA bind to one 50S subunit.</text>
</comment>
<evidence type="ECO:0000256" key="10">
    <source>
        <dbReference type="ARBA" id="ARBA00025856"/>
    </source>
</evidence>
<dbReference type="GO" id="GO:0005737">
    <property type="term" value="C:cytoplasm"/>
    <property type="evidence" value="ECO:0007669"/>
    <property type="project" value="UniProtKB-SubCell"/>
</dbReference>
<keyword evidence="5 11" id="KW-0547">Nucleotide-binding</keyword>
<evidence type="ECO:0000256" key="6">
    <source>
        <dbReference type="ARBA" id="ARBA00022801"/>
    </source>
</evidence>
<protein>
    <recommendedName>
        <fullName evidence="2 11">Ribosome biogenesis GTPase A</fullName>
    </recommendedName>
</protein>
<evidence type="ECO:0000256" key="8">
    <source>
        <dbReference type="ARBA" id="ARBA00023134"/>
    </source>
</evidence>
<evidence type="ECO:0000313" key="14">
    <source>
        <dbReference type="EMBL" id="PXW92547.1"/>
    </source>
</evidence>
<comment type="subcellular location">
    <subcellularLocation>
        <location evidence="1 11">Cytoplasm</location>
    </subcellularLocation>
</comment>
<keyword evidence="4" id="KW-0690">Ribosome biogenesis</keyword>
<evidence type="ECO:0000256" key="1">
    <source>
        <dbReference type="ARBA" id="ARBA00004496"/>
    </source>
</evidence>
<dbReference type="AlphaFoldDB" id="A0A2V3WGI0"/>
<dbReference type="CDD" id="cd01856">
    <property type="entry name" value="YlqF"/>
    <property type="match status" value="1"/>
</dbReference>
<dbReference type="Pfam" id="PF01926">
    <property type="entry name" value="MMR_HSR1"/>
    <property type="match status" value="1"/>
</dbReference>
<dbReference type="InterPro" id="IPR023179">
    <property type="entry name" value="GTP-bd_ortho_bundle_sf"/>
</dbReference>
<keyword evidence="6" id="KW-0378">Hydrolase</keyword>
<dbReference type="Gene3D" id="3.40.50.300">
    <property type="entry name" value="P-loop containing nucleotide triphosphate hydrolases"/>
    <property type="match status" value="1"/>
</dbReference>
<dbReference type="GO" id="GO:0003723">
    <property type="term" value="F:RNA binding"/>
    <property type="evidence" value="ECO:0007669"/>
    <property type="project" value="UniProtKB-KW"/>
</dbReference>
<dbReference type="FunFam" id="3.40.50.300:FF:000590">
    <property type="entry name" value="Ribosome biogenesis GTPase A"/>
    <property type="match status" value="1"/>
</dbReference>
<dbReference type="PIRSF" id="PIRSF006230">
    <property type="entry name" value="MG442"/>
    <property type="match status" value="1"/>
</dbReference>
<dbReference type="PROSITE" id="PS51721">
    <property type="entry name" value="G_CP"/>
    <property type="match status" value="1"/>
</dbReference>
<evidence type="ECO:0000256" key="2">
    <source>
        <dbReference type="ARBA" id="ARBA00014898"/>
    </source>
</evidence>
<dbReference type="GO" id="GO:0006412">
    <property type="term" value="P:translation"/>
    <property type="evidence" value="ECO:0007669"/>
    <property type="project" value="TreeGrafter"/>
</dbReference>
<dbReference type="GO" id="GO:0005525">
    <property type="term" value="F:GTP binding"/>
    <property type="evidence" value="ECO:0007669"/>
    <property type="project" value="UniProtKB-KW"/>
</dbReference>
<proteinExistence type="inferred from homology"/>
<evidence type="ECO:0000259" key="13">
    <source>
        <dbReference type="PROSITE" id="PS51721"/>
    </source>
</evidence>
<dbReference type="InterPro" id="IPR006073">
    <property type="entry name" value="GTP-bd"/>
</dbReference>
<dbReference type="NCBIfam" id="TIGR03596">
    <property type="entry name" value="GTPase_YlqF"/>
    <property type="match status" value="1"/>
</dbReference>
<dbReference type="InterPro" id="IPR016478">
    <property type="entry name" value="GTPase_MTG1"/>
</dbReference>
<dbReference type="SUPFAM" id="SSF52540">
    <property type="entry name" value="P-loop containing nucleoside triphosphate hydrolases"/>
    <property type="match status" value="1"/>
</dbReference>
<dbReference type="Proteomes" id="UP000247922">
    <property type="component" value="Unassembled WGS sequence"/>
</dbReference>